<gene>
    <name evidence="1" type="ORF">GA0061098_1009209</name>
</gene>
<proteinExistence type="predicted"/>
<dbReference type="AlphaFoldDB" id="A0A1C3WSF1"/>
<dbReference type="EMBL" id="FMAI01000009">
    <property type="protein sequence ID" value="SCB42977.1"/>
    <property type="molecule type" value="Genomic_DNA"/>
</dbReference>
<protein>
    <submittedName>
        <fullName evidence="1">Uncharacterized protein</fullName>
    </submittedName>
</protein>
<sequence>MTLICTPRTIRLSLWVHMQDHSSHFAPVRTLTFGLQQANVRDDMLFVIGRQRRLVRRVVSYVWI</sequence>
<name>A0A1C3WSF1_9BRAD</name>
<keyword evidence="2" id="KW-1185">Reference proteome</keyword>
<evidence type="ECO:0000313" key="1">
    <source>
        <dbReference type="EMBL" id="SCB42977.1"/>
    </source>
</evidence>
<organism evidence="1 2">
    <name type="scientific">Bradyrhizobium shewense</name>
    <dbReference type="NCBI Taxonomy" id="1761772"/>
    <lineage>
        <taxon>Bacteria</taxon>
        <taxon>Pseudomonadati</taxon>
        <taxon>Pseudomonadota</taxon>
        <taxon>Alphaproteobacteria</taxon>
        <taxon>Hyphomicrobiales</taxon>
        <taxon>Nitrobacteraceae</taxon>
        <taxon>Bradyrhizobium</taxon>
    </lineage>
</organism>
<evidence type="ECO:0000313" key="2">
    <source>
        <dbReference type="Proteomes" id="UP000199184"/>
    </source>
</evidence>
<dbReference type="Proteomes" id="UP000199184">
    <property type="component" value="Unassembled WGS sequence"/>
</dbReference>
<reference evidence="2" key="1">
    <citation type="submission" date="2016-08" db="EMBL/GenBank/DDBJ databases">
        <authorList>
            <person name="Varghese N."/>
            <person name="Submissions Spin"/>
        </authorList>
    </citation>
    <scope>NUCLEOTIDE SEQUENCE [LARGE SCALE GENOMIC DNA]</scope>
    <source>
        <strain evidence="2">ERR11</strain>
    </source>
</reference>
<accession>A0A1C3WSF1</accession>